<organism evidence="2 3">
    <name type="scientific">Pedobacter cryoconitis</name>
    <dbReference type="NCBI Taxonomy" id="188932"/>
    <lineage>
        <taxon>Bacteria</taxon>
        <taxon>Pseudomonadati</taxon>
        <taxon>Bacteroidota</taxon>
        <taxon>Sphingobacteriia</taxon>
        <taxon>Sphingobacteriales</taxon>
        <taxon>Sphingobacteriaceae</taxon>
        <taxon>Pedobacter</taxon>
    </lineage>
</organism>
<dbReference type="Pfam" id="PF13302">
    <property type="entry name" value="Acetyltransf_3"/>
    <property type="match status" value="1"/>
</dbReference>
<dbReference type="AlphaFoldDB" id="A0A327T3T6"/>
<dbReference type="Gene3D" id="3.40.630.30">
    <property type="match status" value="1"/>
</dbReference>
<name>A0A327T3T6_9SPHI</name>
<dbReference type="GO" id="GO:0016747">
    <property type="term" value="F:acyltransferase activity, transferring groups other than amino-acyl groups"/>
    <property type="evidence" value="ECO:0007669"/>
    <property type="project" value="InterPro"/>
</dbReference>
<sequence>MPFKKITTERLYLIPFTRSICEGLLHDDLTSLTALGIKPAQGWPDEDMLDTLPRIMNKLNLVPSPSGFESWMIIEKQNHTIIGDTGFKGLPDSNGAADVGYGIIESARRNGYATEAVKGLINWAFQQPGLLVITASCDPLNTGSQQVLSAIGFSFKGTHEGFFQWELRPSA</sequence>
<dbReference type="SUPFAM" id="SSF55729">
    <property type="entry name" value="Acyl-CoA N-acyltransferases (Nat)"/>
    <property type="match status" value="1"/>
</dbReference>
<evidence type="ECO:0000313" key="3">
    <source>
        <dbReference type="Proteomes" id="UP000249754"/>
    </source>
</evidence>
<dbReference type="PANTHER" id="PTHR43792">
    <property type="entry name" value="GNAT FAMILY, PUTATIVE (AFU_ORTHOLOGUE AFUA_3G00765)-RELATED-RELATED"/>
    <property type="match status" value="1"/>
</dbReference>
<feature type="domain" description="N-acetyltransferase" evidence="1">
    <location>
        <begin position="27"/>
        <end position="171"/>
    </location>
</feature>
<dbReference type="InterPro" id="IPR051531">
    <property type="entry name" value="N-acetyltransferase"/>
</dbReference>
<evidence type="ECO:0000313" key="2">
    <source>
        <dbReference type="EMBL" id="RAJ35532.1"/>
    </source>
</evidence>
<gene>
    <name evidence="2" type="ORF">LY11_00777</name>
</gene>
<dbReference type="InterPro" id="IPR016181">
    <property type="entry name" value="Acyl_CoA_acyltransferase"/>
</dbReference>
<dbReference type="OrthoDB" id="9811523at2"/>
<dbReference type="PROSITE" id="PS51186">
    <property type="entry name" value="GNAT"/>
    <property type="match status" value="1"/>
</dbReference>
<evidence type="ECO:0000259" key="1">
    <source>
        <dbReference type="PROSITE" id="PS51186"/>
    </source>
</evidence>
<dbReference type="PANTHER" id="PTHR43792:SF13">
    <property type="entry name" value="ACETYLTRANSFERASE"/>
    <property type="match status" value="1"/>
</dbReference>
<dbReference type="Proteomes" id="UP000249754">
    <property type="component" value="Unassembled WGS sequence"/>
</dbReference>
<dbReference type="InterPro" id="IPR000182">
    <property type="entry name" value="GNAT_dom"/>
</dbReference>
<comment type="caution">
    <text evidence="2">The sequence shown here is derived from an EMBL/GenBank/DDBJ whole genome shotgun (WGS) entry which is preliminary data.</text>
</comment>
<dbReference type="RefSeq" id="WP_111632402.1">
    <property type="nucleotide sequence ID" value="NZ_QLLR01000002.1"/>
</dbReference>
<keyword evidence="2" id="KW-0808">Transferase</keyword>
<protein>
    <submittedName>
        <fullName evidence="2">Ribosomal-protein-alanine N-acetyltransferase</fullName>
    </submittedName>
</protein>
<accession>A0A327T3T6</accession>
<dbReference type="EMBL" id="QLLR01000002">
    <property type="protein sequence ID" value="RAJ35532.1"/>
    <property type="molecule type" value="Genomic_DNA"/>
</dbReference>
<reference evidence="2 3" key="1">
    <citation type="submission" date="2018-06" db="EMBL/GenBank/DDBJ databases">
        <title>Genomic Encyclopedia of Archaeal and Bacterial Type Strains, Phase II (KMG-II): from individual species to whole genera.</title>
        <authorList>
            <person name="Goeker M."/>
        </authorList>
    </citation>
    <scope>NUCLEOTIDE SEQUENCE [LARGE SCALE GENOMIC DNA]</scope>
    <source>
        <strain evidence="2 3">DSM 14825</strain>
    </source>
</reference>
<proteinExistence type="predicted"/>